<keyword evidence="4" id="KW-0067">ATP-binding</keyword>
<evidence type="ECO:0000313" key="6">
    <source>
        <dbReference type="Proteomes" id="UP000748756"/>
    </source>
</evidence>
<dbReference type="SUPFAM" id="SSF52540">
    <property type="entry name" value="P-loop containing nucleoside triphosphate hydrolases"/>
    <property type="match status" value="1"/>
</dbReference>
<proteinExistence type="predicted"/>
<dbReference type="GO" id="GO:0012505">
    <property type="term" value="C:endomembrane system"/>
    <property type="evidence" value="ECO:0007669"/>
    <property type="project" value="UniProtKB-SubCell"/>
</dbReference>
<dbReference type="EMBL" id="JAAAUQ010001971">
    <property type="protein sequence ID" value="KAF9129887.1"/>
    <property type="molecule type" value="Genomic_DNA"/>
</dbReference>
<dbReference type="GO" id="GO:0042626">
    <property type="term" value="F:ATPase-coupled transmembrane transporter activity"/>
    <property type="evidence" value="ECO:0007669"/>
    <property type="project" value="TreeGrafter"/>
</dbReference>
<dbReference type="InterPro" id="IPR027417">
    <property type="entry name" value="P-loop_NTPase"/>
</dbReference>
<dbReference type="AlphaFoldDB" id="A0A9P5REF9"/>
<sequence length="97" mass="10678">LMSLARAMLAKNTRVLCLDEATAAIDVETDNAIQRALRREFQNCTVLTIAHRINTIMDSDKILVLEQGRIAEFDSPANLLEKKDGLFYGLAAQSGNA</sequence>
<organism evidence="5 6">
    <name type="scientific">Linnemannia schmuckeri</name>
    <dbReference type="NCBI Taxonomy" id="64567"/>
    <lineage>
        <taxon>Eukaryota</taxon>
        <taxon>Fungi</taxon>
        <taxon>Fungi incertae sedis</taxon>
        <taxon>Mucoromycota</taxon>
        <taxon>Mortierellomycotina</taxon>
        <taxon>Mortierellomycetes</taxon>
        <taxon>Mortierellales</taxon>
        <taxon>Mortierellaceae</taxon>
        <taxon>Linnemannia</taxon>
    </lineage>
</organism>
<evidence type="ECO:0000256" key="3">
    <source>
        <dbReference type="ARBA" id="ARBA00022741"/>
    </source>
</evidence>
<evidence type="ECO:0000256" key="4">
    <source>
        <dbReference type="ARBA" id="ARBA00022840"/>
    </source>
</evidence>
<evidence type="ECO:0000256" key="1">
    <source>
        <dbReference type="ARBA" id="ARBA00004127"/>
    </source>
</evidence>
<keyword evidence="2" id="KW-0677">Repeat</keyword>
<keyword evidence="3" id="KW-0547">Nucleotide-binding</keyword>
<dbReference type="GO" id="GO:0016020">
    <property type="term" value="C:membrane"/>
    <property type="evidence" value="ECO:0007669"/>
    <property type="project" value="TreeGrafter"/>
</dbReference>
<feature type="non-terminal residue" evidence="5">
    <location>
        <position position="1"/>
    </location>
</feature>
<keyword evidence="6" id="KW-1185">Reference proteome</keyword>
<evidence type="ECO:0000256" key="2">
    <source>
        <dbReference type="ARBA" id="ARBA00022737"/>
    </source>
</evidence>
<dbReference type="PANTHER" id="PTHR24223:SF443">
    <property type="entry name" value="MULTIDRUG-RESISTANCE LIKE PROTEIN 1, ISOFORM I"/>
    <property type="match status" value="1"/>
</dbReference>
<accession>A0A9P5REF9</accession>
<gene>
    <name evidence="5" type="primary">MLT1_1</name>
    <name evidence="5" type="ORF">BG015_004085</name>
</gene>
<name>A0A9P5REF9_9FUNG</name>
<evidence type="ECO:0000313" key="5">
    <source>
        <dbReference type="EMBL" id="KAF9129887.1"/>
    </source>
</evidence>
<dbReference type="Proteomes" id="UP000748756">
    <property type="component" value="Unassembled WGS sequence"/>
</dbReference>
<comment type="subcellular location">
    <subcellularLocation>
        <location evidence="1">Endomembrane system</location>
        <topology evidence="1">Multi-pass membrane protein</topology>
    </subcellularLocation>
</comment>
<protein>
    <submittedName>
        <fullName evidence="5">Multiple drug resistance-associated protein-like transporter 1</fullName>
    </submittedName>
</protein>
<comment type="caution">
    <text evidence="5">The sequence shown here is derived from an EMBL/GenBank/DDBJ whole genome shotgun (WGS) entry which is preliminary data.</text>
</comment>
<dbReference type="OrthoDB" id="6500128at2759"/>
<dbReference type="PANTHER" id="PTHR24223">
    <property type="entry name" value="ATP-BINDING CASSETTE SUB-FAMILY C"/>
    <property type="match status" value="1"/>
</dbReference>
<dbReference type="Gene3D" id="3.40.50.300">
    <property type="entry name" value="P-loop containing nucleotide triphosphate hydrolases"/>
    <property type="match status" value="1"/>
</dbReference>
<dbReference type="InterPro" id="IPR050173">
    <property type="entry name" value="ABC_transporter_C-like"/>
</dbReference>
<dbReference type="GO" id="GO:0005524">
    <property type="term" value="F:ATP binding"/>
    <property type="evidence" value="ECO:0007669"/>
    <property type="project" value="UniProtKB-KW"/>
</dbReference>
<reference evidence="5" key="1">
    <citation type="journal article" date="2020" name="Fungal Divers.">
        <title>Resolving the Mortierellaceae phylogeny through synthesis of multi-gene phylogenetics and phylogenomics.</title>
        <authorList>
            <person name="Vandepol N."/>
            <person name="Liber J."/>
            <person name="Desiro A."/>
            <person name="Na H."/>
            <person name="Kennedy M."/>
            <person name="Barry K."/>
            <person name="Grigoriev I.V."/>
            <person name="Miller A.N."/>
            <person name="O'Donnell K."/>
            <person name="Stajich J.E."/>
            <person name="Bonito G."/>
        </authorList>
    </citation>
    <scope>NUCLEOTIDE SEQUENCE</scope>
    <source>
        <strain evidence="5">NRRL 6426</strain>
    </source>
</reference>